<evidence type="ECO:0000256" key="1">
    <source>
        <dbReference type="SAM" id="Phobius"/>
    </source>
</evidence>
<gene>
    <name evidence="2" type="ORF">G3T16_06645</name>
</gene>
<feature type="transmembrane region" description="Helical" evidence="1">
    <location>
        <begin position="383"/>
        <end position="405"/>
    </location>
</feature>
<protein>
    <submittedName>
        <fullName evidence="2">PepSY domain-containing protein</fullName>
    </submittedName>
</protein>
<keyword evidence="1" id="KW-1133">Transmembrane helix</keyword>
<dbReference type="KEGG" id="kim:G3T16_06645"/>
<organism evidence="2 3">
    <name type="scientific">Kineobactrum salinum</name>
    <dbReference type="NCBI Taxonomy" id="2708301"/>
    <lineage>
        <taxon>Bacteria</taxon>
        <taxon>Pseudomonadati</taxon>
        <taxon>Pseudomonadota</taxon>
        <taxon>Gammaproteobacteria</taxon>
        <taxon>Cellvibrionales</taxon>
        <taxon>Halieaceae</taxon>
        <taxon>Kineobactrum</taxon>
    </lineage>
</organism>
<accession>A0A6C0U5U6</accession>
<feature type="transmembrane region" description="Helical" evidence="1">
    <location>
        <begin position="417"/>
        <end position="437"/>
    </location>
</feature>
<sequence length="531" mass="58681">MAWLHTWGGLLAGWLLFAIFFTGSLGVFDDAITRWMKPEAPAVELRDWDRASLVRMGQSYLEETVPRSHFWSIGLPTKDIPVIRLFYEDEQEQFQSERLNPATGEPMPNDAERETEGGHHFVHMHYEFHAGTAGVWLVGVFTMAMLVALVSGVIIHKRIFKDFFSFRPGKGQRSWLDAHNAVSVLSLPFLFMIAYTGLATFYSLYMPAAIEVHYPEEGSFFAELLDQPRHRPETDVDAAVVPLDGLLLRAEAEMGRAASFVVVEHPGDSSAAARVFGVFDEAEARGKLLPGTSGRVEFDAVNGELWDVQVPGEIRGGAATATQAVMRTLHFAGFGGYTVRWLYFLLGMAGAAMMATGAILVMVKRRQKSLREFGIHTPRVYRLVEVLNVGSIAGLALSCIAMLWLNRLIPIGIEDRAAWEIRGFFLVWALTLLHAALRPAGRAWVEQLLVCAALCLTLPVLNALTTGSHVLVYWAQGDGPRLGVELTVIVFGLLCGLGAYGLLRRQRQARPLLNAARPPLLQRGAESEARG</sequence>
<keyword evidence="1" id="KW-0472">Membrane</keyword>
<proteinExistence type="predicted"/>
<dbReference type="AlphaFoldDB" id="A0A6C0U5U6"/>
<reference evidence="2 3" key="1">
    <citation type="submission" date="2020-02" db="EMBL/GenBank/DDBJ databases">
        <title>Genome sequencing for Kineobactrum sp. M2.</title>
        <authorList>
            <person name="Park S.-J."/>
        </authorList>
    </citation>
    <scope>NUCLEOTIDE SEQUENCE [LARGE SCALE GENOMIC DNA]</scope>
    <source>
        <strain evidence="2 3">M2</strain>
    </source>
</reference>
<feature type="transmembrane region" description="Helical" evidence="1">
    <location>
        <begin position="341"/>
        <end position="363"/>
    </location>
</feature>
<feature type="transmembrane region" description="Helical" evidence="1">
    <location>
        <begin position="133"/>
        <end position="155"/>
    </location>
</feature>
<dbReference type="Proteomes" id="UP000477680">
    <property type="component" value="Chromosome"/>
</dbReference>
<keyword evidence="3" id="KW-1185">Reference proteome</keyword>
<feature type="transmembrane region" description="Helical" evidence="1">
    <location>
        <begin position="486"/>
        <end position="503"/>
    </location>
</feature>
<keyword evidence="1" id="KW-0812">Transmembrane</keyword>
<feature type="transmembrane region" description="Helical" evidence="1">
    <location>
        <begin position="449"/>
        <end position="474"/>
    </location>
</feature>
<dbReference type="InterPro" id="IPR005625">
    <property type="entry name" value="PepSY-ass_TM"/>
</dbReference>
<evidence type="ECO:0000313" key="2">
    <source>
        <dbReference type="EMBL" id="QIB67562.1"/>
    </source>
</evidence>
<evidence type="ECO:0000313" key="3">
    <source>
        <dbReference type="Proteomes" id="UP000477680"/>
    </source>
</evidence>
<dbReference type="Pfam" id="PF03929">
    <property type="entry name" value="PepSY_TM"/>
    <property type="match status" value="1"/>
</dbReference>
<dbReference type="PANTHER" id="PTHR34219">
    <property type="entry name" value="IRON-REGULATED INNER MEMBRANE PROTEIN-RELATED"/>
    <property type="match status" value="1"/>
</dbReference>
<dbReference type="PANTHER" id="PTHR34219:SF4">
    <property type="entry name" value="PEPSY DOMAIN-CONTAINING PROTEIN"/>
    <property type="match status" value="1"/>
</dbReference>
<name>A0A6C0U5U6_9GAMM</name>
<dbReference type="EMBL" id="CP048711">
    <property type="protein sequence ID" value="QIB67562.1"/>
    <property type="molecule type" value="Genomic_DNA"/>
</dbReference>
<feature type="transmembrane region" description="Helical" evidence="1">
    <location>
        <begin position="176"/>
        <end position="198"/>
    </location>
</feature>